<evidence type="ECO:0000259" key="3">
    <source>
        <dbReference type="Pfam" id="PF13505"/>
    </source>
</evidence>
<reference evidence="4" key="1">
    <citation type="submission" date="2021-05" db="EMBL/GenBank/DDBJ databases">
        <title>Molecular characterization for Shewanella algae harboring chromosomal blaOXA-55-like strains isolated from clinical and environment sample.</title>
        <authorList>
            <person name="Ohama Y."/>
            <person name="Aoki K."/>
            <person name="Harada S."/>
            <person name="Moriya K."/>
            <person name="Ishii Y."/>
            <person name="Tateda K."/>
        </authorList>
    </citation>
    <scope>NUCLEOTIDE SEQUENCE</scope>
    <source>
        <strain evidence="4">JCM 11563</strain>
    </source>
</reference>
<dbReference type="RefSeq" id="WP_220780049.1">
    <property type="nucleotide sequence ID" value="NZ_BPEY01000011.1"/>
</dbReference>
<organism evidence="4 5">
    <name type="scientific">Shewanella sairae</name>
    <dbReference type="NCBI Taxonomy" id="190310"/>
    <lineage>
        <taxon>Bacteria</taxon>
        <taxon>Pseudomonadati</taxon>
        <taxon>Pseudomonadota</taxon>
        <taxon>Gammaproteobacteria</taxon>
        <taxon>Alteromonadales</taxon>
        <taxon>Shewanellaceae</taxon>
        <taxon>Shewanella</taxon>
    </lineage>
</organism>
<dbReference type="Proteomes" id="UP000887104">
    <property type="component" value="Unassembled WGS sequence"/>
</dbReference>
<dbReference type="Pfam" id="PF13505">
    <property type="entry name" value="OMP_b-brl"/>
    <property type="match status" value="1"/>
</dbReference>
<evidence type="ECO:0000256" key="1">
    <source>
        <dbReference type="ARBA" id="ARBA00022729"/>
    </source>
</evidence>
<dbReference type="InterPro" id="IPR011250">
    <property type="entry name" value="OMP/PagP_B-barrel"/>
</dbReference>
<name>A0ABQ4P509_9GAMM</name>
<dbReference type="Gene3D" id="2.40.160.20">
    <property type="match status" value="1"/>
</dbReference>
<dbReference type="SUPFAM" id="SSF56925">
    <property type="entry name" value="OMPA-like"/>
    <property type="match status" value="1"/>
</dbReference>
<comment type="caution">
    <text evidence="4">The sequence shown here is derived from an EMBL/GenBank/DDBJ whole genome shotgun (WGS) entry which is preliminary data.</text>
</comment>
<feature type="chain" id="PRO_5046063081" evidence="2">
    <location>
        <begin position="19"/>
        <end position="185"/>
    </location>
</feature>
<dbReference type="EMBL" id="BPEY01000011">
    <property type="protein sequence ID" value="GIU42627.1"/>
    <property type="molecule type" value="Genomic_DNA"/>
</dbReference>
<keyword evidence="5" id="KW-1185">Reference proteome</keyword>
<evidence type="ECO:0000256" key="2">
    <source>
        <dbReference type="SAM" id="SignalP"/>
    </source>
</evidence>
<dbReference type="InterPro" id="IPR027385">
    <property type="entry name" value="Beta-barrel_OMP"/>
</dbReference>
<evidence type="ECO:0000313" key="5">
    <source>
        <dbReference type="Proteomes" id="UP000887104"/>
    </source>
</evidence>
<protein>
    <submittedName>
        <fullName evidence="4">Membrane protein</fullName>
    </submittedName>
</protein>
<gene>
    <name evidence="4" type="ORF">TUM4438_09600</name>
</gene>
<feature type="domain" description="Outer membrane protein beta-barrel" evidence="3">
    <location>
        <begin position="6"/>
        <end position="185"/>
    </location>
</feature>
<accession>A0ABQ4P509</accession>
<keyword evidence="1 2" id="KW-0732">Signal</keyword>
<proteinExistence type="predicted"/>
<sequence length="185" mass="20474">MRILSVLIAWLLSCNALAAQGEHIMGVNVGYGSQDFEGVSSDSSTSGDNVMYDIYYRYMWQENLGVEAGYFSGSGGIMSAFVGIITKVNSIEYKGFRTALYGEYMLSRSNRLYAKLGASANELSYDLEGRNDGVTSISDKDVDLFSAVGWGIRFNSDLGMNIEYQYIPIQELTVQNLSIGISYRF</sequence>
<evidence type="ECO:0000313" key="4">
    <source>
        <dbReference type="EMBL" id="GIU42627.1"/>
    </source>
</evidence>
<feature type="signal peptide" evidence="2">
    <location>
        <begin position="1"/>
        <end position="18"/>
    </location>
</feature>